<gene>
    <name evidence="2" type="ORF">UFOPK1856_00658</name>
    <name evidence="3" type="ORF">UFOPK2735_00621</name>
</gene>
<feature type="region of interest" description="Disordered" evidence="1">
    <location>
        <begin position="237"/>
        <end position="256"/>
    </location>
</feature>
<protein>
    <submittedName>
        <fullName evidence="2">Unannotated protein</fullName>
    </submittedName>
</protein>
<reference evidence="2" key="1">
    <citation type="submission" date="2020-05" db="EMBL/GenBank/DDBJ databases">
        <authorList>
            <person name="Chiriac C."/>
            <person name="Salcher M."/>
            <person name="Ghai R."/>
            <person name="Kavagutti S V."/>
        </authorList>
    </citation>
    <scope>NUCLEOTIDE SEQUENCE</scope>
</reference>
<dbReference type="EMBL" id="CAEZUV010000085">
    <property type="protein sequence ID" value="CAB4615394.1"/>
    <property type="molecule type" value="Genomic_DNA"/>
</dbReference>
<proteinExistence type="predicted"/>
<feature type="compositionally biased region" description="Polar residues" evidence="1">
    <location>
        <begin position="237"/>
        <end position="252"/>
    </location>
</feature>
<dbReference type="AlphaFoldDB" id="A0A6J6HW80"/>
<sequence length="549" mass="59687">MRKHLRLVALLIPMVLVASNSYAAVKAGSACSKAGSKSVSGGKSYTCVKSGKKLVWDKGVLVPVAKPSVANPSPTPSASASASPIAAKVAEGDSCEKLGVQVKSSGNLFECRRIVGNKLVYIGISNNFVSVVNPASPDSLATCQLPDMRANKLWIRPGIAYPPTPFPGFSSTGTFKVIVVGFDFSDAVGSGSPSAYWNSDIKNATEWINWYSNDKVKYNFVTVDKWLRAPRPATAYENQNESSKAAGSNTLSEGGVTDAEKTSSFLKLLEAEVDISNTTAIWIYHPPTIVGKLTGQWYDRDVKYESPKYGKITSSLFAIGGDTWYSMRTRWGYLMHEMLHSHGIFGHSPKIPWRIGILSTGDSWSTALLSWDSLATGWTNPEDLYCVEKSKVTSTDIKLVPLEREQKGNRVAMIKLSNSQLLMVESHRRDRWSEGLAPGFTGVMVTLVDTTKNTTWDNPEGFANPSSVGVALKIPGVNHGPYQSVGEPHPNPGREYQGVGVINGIGVAGDKEGWDQNYFMYQGESITYEGIKISLLSTGDNDTIRIEKM</sequence>
<name>A0A6J6HW80_9ZZZZ</name>
<evidence type="ECO:0000313" key="2">
    <source>
        <dbReference type="EMBL" id="CAB4615394.1"/>
    </source>
</evidence>
<dbReference type="EMBL" id="CAEZYP010000083">
    <property type="protein sequence ID" value="CAB4730588.1"/>
    <property type="molecule type" value="Genomic_DNA"/>
</dbReference>
<evidence type="ECO:0000256" key="1">
    <source>
        <dbReference type="SAM" id="MobiDB-lite"/>
    </source>
</evidence>
<organism evidence="2">
    <name type="scientific">freshwater metagenome</name>
    <dbReference type="NCBI Taxonomy" id="449393"/>
    <lineage>
        <taxon>unclassified sequences</taxon>
        <taxon>metagenomes</taxon>
        <taxon>ecological metagenomes</taxon>
    </lineage>
</organism>
<accession>A0A6J6HW80</accession>
<evidence type="ECO:0000313" key="3">
    <source>
        <dbReference type="EMBL" id="CAB4730588.1"/>
    </source>
</evidence>